<name>A0A8X6KU72_TRICU</name>
<gene>
    <name evidence="1" type="ORF">TNCT_360301</name>
</gene>
<keyword evidence="2" id="KW-1185">Reference proteome</keyword>
<evidence type="ECO:0000313" key="1">
    <source>
        <dbReference type="EMBL" id="GFQ82548.1"/>
    </source>
</evidence>
<sequence length="109" mass="12298">MRDKRSQNTTACIVFMLEEQSALKRLYPYPSQSARLNRSGLGLTRHGTSLKTEGDQHLFTLPSTETSQLCLAFNDPEMFIGLVLQPDYAPLPSQLSPWVWGKGRRGNPF</sequence>
<dbReference type="AlphaFoldDB" id="A0A8X6KU72"/>
<dbReference type="Proteomes" id="UP000887116">
    <property type="component" value="Unassembled WGS sequence"/>
</dbReference>
<proteinExistence type="predicted"/>
<organism evidence="1 2">
    <name type="scientific">Trichonephila clavata</name>
    <name type="common">Joro spider</name>
    <name type="synonym">Nephila clavata</name>
    <dbReference type="NCBI Taxonomy" id="2740835"/>
    <lineage>
        <taxon>Eukaryota</taxon>
        <taxon>Metazoa</taxon>
        <taxon>Ecdysozoa</taxon>
        <taxon>Arthropoda</taxon>
        <taxon>Chelicerata</taxon>
        <taxon>Arachnida</taxon>
        <taxon>Araneae</taxon>
        <taxon>Araneomorphae</taxon>
        <taxon>Entelegynae</taxon>
        <taxon>Araneoidea</taxon>
        <taxon>Nephilidae</taxon>
        <taxon>Trichonephila</taxon>
    </lineage>
</organism>
<dbReference type="EMBL" id="BMAO01012595">
    <property type="protein sequence ID" value="GFQ82548.1"/>
    <property type="molecule type" value="Genomic_DNA"/>
</dbReference>
<dbReference type="OrthoDB" id="6440115at2759"/>
<comment type="caution">
    <text evidence="1">The sequence shown here is derived from an EMBL/GenBank/DDBJ whole genome shotgun (WGS) entry which is preliminary data.</text>
</comment>
<accession>A0A8X6KU72</accession>
<evidence type="ECO:0000313" key="2">
    <source>
        <dbReference type="Proteomes" id="UP000887116"/>
    </source>
</evidence>
<reference evidence="1" key="1">
    <citation type="submission" date="2020-07" db="EMBL/GenBank/DDBJ databases">
        <title>Multicomponent nature underlies the extraordinary mechanical properties of spider dragline silk.</title>
        <authorList>
            <person name="Kono N."/>
            <person name="Nakamura H."/>
            <person name="Mori M."/>
            <person name="Yoshida Y."/>
            <person name="Ohtoshi R."/>
            <person name="Malay A.D."/>
            <person name="Moran D.A.P."/>
            <person name="Tomita M."/>
            <person name="Numata K."/>
            <person name="Arakawa K."/>
        </authorList>
    </citation>
    <scope>NUCLEOTIDE SEQUENCE</scope>
</reference>
<protein>
    <submittedName>
        <fullName evidence="1">Uncharacterized protein</fullName>
    </submittedName>
</protein>